<name>A0A8H7Y7M1_AJECA</name>
<sequence length="86" mass="9737">MGSPAGLLAAAVQDPLLTWYNVFNRMFLWNYGDVREAVESEFRWSLARPDGCYGTNRLLAYLVSPSLTSLPVNTEIISEPPRLVRY</sequence>
<reference evidence="1 2" key="1">
    <citation type="submission" date="2021-01" db="EMBL/GenBank/DDBJ databases">
        <title>Chromosome-level genome assembly of a human fungal pathogen reveals clustering of transcriptionally co-regulated genes.</title>
        <authorList>
            <person name="Voorhies M."/>
            <person name="Cohen S."/>
            <person name="Shea T.P."/>
            <person name="Petrus S."/>
            <person name="Munoz J.F."/>
            <person name="Poplawski S."/>
            <person name="Goldman W.E."/>
            <person name="Michael T."/>
            <person name="Cuomo C.A."/>
            <person name="Sil A."/>
            <person name="Beyhan S."/>
        </authorList>
    </citation>
    <scope>NUCLEOTIDE SEQUENCE [LARGE SCALE GENOMIC DNA]</scope>
    <source>
        <strain evidence="1 2">G184AR</strain>
    </source>
</reference>
<accession>A0A8H7Y7M1</accession>
<organism evidence="1 2">
    <name type="scientific">Ajellomyces capsulatus</name>
    <name type="common">Darling's disease fungus</name>
    <name type="synonym">Histoplasma capsulatum</name>
    <dbReference type="NCBI Taxonomy" id="5037"/>
    <lineage>
        <taxon>Eukaryota</taxon>
        <taxon>Fungi</taxon>
        <taxon>Dikarya</taxon>
        <taxon>Ascomycota</taxon>
        <taxon>Pezizomycotina</taxon>
        <taxon>Eurotiomycetes</taxon>
        <taxon>Eurotiomycetidae</taxon>
        <taxon>Onygenales</taxon>
        <taxon>Ajellomycetaceae</taxon>
        <taxon>Histoplasma</taxon>
    </lineage>
</organism>
<gene>
    <name evidence="1" type="ORF">I7I52_11050</name>
</gene>
<dbReference type="VEuPathDB" id="FungiDB:I7I52_11050"/>
<proteinExistence type="predicted"/>
<evidence type="ECO:0000313" key="1">
    <source>
        <dbReference type="EMBL" id="KAG5287319.1"/>
    </source>
</evidence>
<dbReference type="Proteomes" id="UP000670092">
    <property type="component" value="Unassembled WGS sequence"/>
</dbReference>
<evidence type="ECO:0000313" key="2">
    <source>
        <dbReference type="Proteomes" id="UP000670092"/>
    </source>
</evidence>
<protein>
    <submittedName>
        <fullName evidence="1">Uncharacterized protein</fullName>
    </submittedName>
</protein>
<dbReference type="EMBL" id="JAEVHI010000007">
    <property type="protein sequence ID" value="KAG5287319.1"/>
    <property type="molecule type" value="Genomic_DNA"/>
</dbReference>
<comment type="caution">
    <text evidence="1">The sequence shown here is derived from an EMBL/GenBank/DDBJ whole genome shotgun (WGS) entry which is preliminary data.</text>
</comment>
<dbReference type="AlphaFoldDB" id="A0A8H7Y7M1"/>